<dbReference type="GO" id="GO:0016616">
    <property type="term" value="F:oxidoreductase activity, acting on the CH-OH group of donors, NAD or NADP as acceptor"/>
    <property type="evidence" value="ECO:0007669"/>
    <property type="project" value="InterPro"/>
</dbReference>
<dbReference type="GO" id="GO:0008652">
    <property type="term" value="P:amino acid biosynthetic process"/>
    <property type="evidence" value="ECO:0007669"/>
    <property type="project" value="UniProtKB-KW"/>
</dbReference>
<evidence type="ECO:0000256" key="2">
    <source>
        <dbReference type="ARBA" id="ARBA00022605"/>
    </source>
</evidence>
<dbReference type="GO" id="GO:0051287">
    <property type="term" value="F:NAD binding"/>
    <property type="evidence" value="ECO:0007669"/>
    <property type="project" value="InterPro"/>
</dbReference>
<evidence type="ECO:0000256" key="1">
    <source>
        <dbReference type="ARBA" id="ARBA00005854"/>
    </source>
</evidence>
<dbReference type="SUPFAM" id="SSF52283">
    <property type="entry name" value="Formate/glycerate dehydrogenase catalytic domain-like"/>
    <property type="match status" value="1"/>
</dbReference>
<accession>A0A7C4QRI3</accession>
<proteinExistence type="inferred from homology"/>
<dbReference type="AlphaFoldDB" id="A0A7C4QRI3"/>
<dbReference type="CDD" id="cd12172">
    <property type="entry name" value="PGDH_like_2"/>
    <property type="match status" value="1"/>
</dbReference>
<evidence type="ECO:0000259" key="6">
    <source>
        <dbReference type="Pfam" id="PF00389"/>
    </source>
</evidence>
<dbReference type="InterPro" id="IPR036291">
    <property type="entry name" value="NAD(P)-bd_dom_sf"/>
</dbReference>
<dbReference type="Gene3D" id="3.40.50.720">
    <property type="entry name" value="NAD(P)-binding Rossmann-like Domain"/>
    <property type="match status" value="2"/>
</dbReference>
<dbReference type="InterPro" id="IPR006139">
    <property type="entry name" value="D-isomer_2_OHA_DH_cat_dom"/>
</dbReference>
<dbReference type="InterPro" id="IPR050857">
    <property type="entry name" value="D-2-hydroxyacid_DH"/>
</dbReference>
<dbReference type="Pfam" id="PF02826">
    <property type="entry name" value="2-Hacid_dh_C"/>
    <property type="match status" value="1"/>
</dbReference>
<dbReference type="InterPro" id="IPR006140">
    <property type="entry name" value="D-isomer_DH_NAD-bd"/>
</dbReference>
<protein>
    <submittedName>
        <fullName evidence="8">3-phosphoglycerate dehydrogenase</fullName>
    </submittedName>
</protein>
<evidence type="ECO:0000256" key="3">
    <source>
        <dbReference type="ARBA" id="ARBA00023002"/>
    </source>
</evidence>
<dbReference type="SUPFAM" id="SSF51735">
    <property type="entry name" value="NAD(P)-binding Rossmann-fold domains"/>
    <property type="match status" value="1"/>
</dbReference>
<feature type="domain" description="D-isomer specific 2-hydroxyacid dehydrogenase NAD-binding" evidence="7">
    <location>
        <begin position="111"/>
        <end position="284"/>
    </location>
</feature>
<dbReference type="FunFam" id="3.40.50.720:FF:000203">
    <property type="entry name" value="D-3-phosphoglycerate dehydrogenase (SerA)"/>
    <property type="match status" value="1"/>
</dbReference>
<name>A0A7C4QRI3_9PLAN</name>
<dbReference type="PANTHER" id="PTHR42789:SF1">
    <property type="entry name" value="D-ISOMER SPECIFIC 2-HYDROXYACID DEHYDROGENASE FAMILY PROTEIN (AFU_ORTHOLOGUE AFUA_6G10090)"/>
    <property type="match status" value="1"/>
</dbReference>
<organism evidence="8">
    <name type="scientific">Schlesneria paludicola</name>
    <dbReference type="NCBI Taxonomy" id="360056"/>
    <lineage>
        <taxon>Bacteria</taxon>
        <taxon>Pseudomonadati</taxon>
        <taxon>Planctomycetota</taxon>
        <taxon>Planctomycetia</taxon>
        <taxon>Planctomycetales</taxon>
        <taxon>Planctomycetaceae</taxon>
        <taxon>Schlesneria</taxon>
    </lineage>
</organism>
<dbReference type="PROSITE" id="PS00065">
    <property type="entry name" value="D_2_HYDROXYACID_DH_1"/>
    <property type="match status" value="1"/>
</dbReference>
<evidence type="ECO:0000256" key="5">
    <source>
        <dbReference type="RuleBase" id="RU003719"/>
    </source>
</evidence>
<comment type="similarity">
    <text evidence="1 5">Belongs to the D-isomer specific 2-hydroxyacid dehydrogenase family.</text>
</comment>
<sequence>MPNVLCAALNTDVGPHLELLESAGFTCLHPPAGCNLYHANTLFEVARDCEAVIAGSEPWPRWVIEGLPKLRVLSRTGVGFDAIDLAACDERRVVVATTPGVNHHAVAEHTLALLLGIARGFPLRDQQVRAGEWKRVSTPRVMGRTLGIVGLGRIGRAVATRARGLGLHVLAYDPQPSVEFAEQWQVRLASLEEIWRQSDYISLHLPMGPGVKHLINAETIALMKPTAVLINTARGALVDEAALCEALRMGRLRGAALDVFETEPLPLDSPLLKLPNVLLSGHVAGLDDESQRDTLTMAADTIIQLHRGKWPAERIRNLAGVTDWTW</sequence>
<reference evidence="8" key="1">
    <citation type="journal article" date="2020" name="mSystems">
        <title>Genome- and Community-Level Interaction Insights into Carbon Utilization and Element Cycling Functions of Hydrothermarchaeota in Hydrothermal Sediment.</title>
        <authorList>
            <person name="Zhou Z."/>
            <person name="Liu Y."/>
            <person name="Xu W."/>
            <person name="Pan J."/>
            <person name="Luo Z.H."/>
            <person name="Li M."/>
        </authorList>
    </citation>
    <scope>NUCLEOTIDE SEQUENCE [LARGE SCALE GENOMIC DNA]</scope>
    <source>
        <strain evidence="8">SpSt-508</strain>
    </source>
</reference>
<keyword evidence="3 5" id="KW-0560">Oxidoreductase</keyword>
<evidence type="ECO:0000256" key="4">
    <source>
        <dbReference type="ARBA" id="ARBA00023027"/>
    </source>
</evidence>
<evidence type="ECO:0000313" key="8">
    <source>
        <dbReference type="EMBL" id="HGT39269.1"/>
    </source>
</evidence>
<gene>
    <name evidence="8" type="ORF">ENS64_08410</name>
</gene>
<feature type="domain" description="D-isomer specific 2-hydroxyacid dehydrogenase catalytic" evidence="6">
    <location>
        <begin position="40"/>
        <end position="314"/>
    </location>
</feature>
<dbReference type="Pfam" id="PF00389">
    <property type="entry name" value="2-Hacid_dh"/>
    <property type="match status" value="1"/>
</dbReference>
<dbReference type="PROSITE" id="PS00671">
    <property type="entry name" value="D_2_HYDROXYACID_DH_3"/>
    <property type="match status" value="1"/>
</dbReference>
<keyword evidence="2" id="KW-0028">Amino-acid biosynthesis</keyword>
<evidence type="ECO:0000259" key="7">
    <source>
        <dbReference type="Pfam" id="PF02826"/>
    </source>
</evidence>
<dbReference type="PANTHER" id="PTHR42789">
    <property type="entry name" value="D-ISOMER SPECIFIC 2-HYDROXYACID DEHYDROGENASE FAMILY PROTEIN (AFU_ORTHOLOGUE AFUA_6G10090)"/>
    <property type="match status" value="1"/>
</dbReference>
<dbReference type="EMBL" id="DSVQ01000012">
    <property type="protein sequence ID" value="HGT39269.1"/>
    <property type="molecule type" value="Genomic_DNA"/>
</dbReference>
<dbReference type="InterPro" id="IPR029752">
    <property type="entry name" value="D-isomer_DH_CS1"/>
</dbReference>
<keyword evidence="4" id="KW-0520">NAD</keyword>
<dbReference type="InterPro" id="IPR029753">
    <property type="entry name" value="D-isomer_DH_CS"/>
</dbReference>
<comment type="caution">
    <text evidence="8">The sequence shown here is derived from an EMBL/GenBank/DDBJ whole genome shotgun (WGS) entry which is preliminary data.</text>
</comment>